<evidence type="ECO:0000256" key="6">
    <source>
        <dbReference type="ARBA" id="ARBA00022801"/>
    </source>
</evidence>
<evidence type="ECO:0000256" key="2">
    <source>
        <dbReference type="ARBA" id="ARBA00004776"/>
    </source>
</evidence>
<dbReference type="PANTHER" id="PTHR37425">
    <property type="match status" value="1"/>
</dbReference>
<dbReference type="GO" id="GO:0006508">
    <property type="term" value="P:proteolysis"/>
    <property type="evidence" value="ECO:0007669"/>
    <property type="project" value="UniProtKB-KW"/>
</dbReference>
<name>A0AAU8AVU0_9VIRU</name>
<keyword evidence="9" id="KW-0961">Cell wall biogenesis/degradation</keyword>
<keyword evidence="3" id="KW-0645">Protease</keyword>
<dbReference type="GO" id="GO:0071555">
    <property type="term" value="P:cell wall organization"/>
    <property type="evidence" value="ECO:0007669"/>
    <property type="project" value="UniProtKB-KW"/>
</dbReference>
<proteinExistence type="inferred from homology"/>
<evidence type="ECO:0000313" key="14">
    <source>
        <dbReference type="EMBL" id="XCD07836.1"/>
    </source>
</evidence>
<dbReference type="PANTHER" id="PTHR37425:SF1">
    <property type="entry name" value="OUTER MEMBRANE PROTEIN"/>
    <property type="match status" value="1"/>
</dbReference>
<evidence type="ECO:0000256" key="4">
    <source>
        <dbReference type="ARBA" id="ARBA00022723"/>
    </source>
</evidence>
<dbReference type="EMBL" id="PP511414">
    <property type="protein sequence ID" value="XCD04030.1"/>
    <property type="molecule type" value="Genomic_DNA"/>
</dbReference>
<dbReference type="Gene3D" id="3.30.1380.10">
    <property type="match status" value="1"/>
</dbReference>
<reference evidence="13" key="1">
    <citation type="submission" date="2024-03" db="EMBL/GenBank/DDBJ databases">
        <title>Diverse circular DNA viruses in blood, oral, and fecal samples of captive lemurs.</title>
        <authorList>
            <person name="Paietta E.N."/>
            <person name="Kraberger S."/>
            <person name="Lund M.C."/>
            <person name="Custer J.M."/>
            <person name="Vargas K.M."/>
            <person name="Ehmke E.E."/>
            <person name="Yoder A.D."/>
            <person name="Varsani A."/>
        </authorList>
    </citation>
    <scope>NUCLEOTIDE SEQUENCE</scope>
    <source>
        <strain evidence="13">Duke_21_74</strain>
        <strain evidence="14">Duke_28FS_80</strain>
    </source>
</reference>
<dbReference type="InterPro" id="IPR013230">
    <property type="entry name" value="Peptidase_M15A_C"/>
</dbReference>
<accession>A0AAU8AVU0</accession>
<dbReference type="SUPFAM" id="SSF55166">
    <property type="entry name" value="Hedgehog/DD-peptidase"/>
    <property type="match status" value="1"/>
</dbReference>
<keyword evidence="4" id="KW-0479">Metal-binding</keyword>
<evidence type="ECO:0000256" key="3">
    <source>
        <dbReference type="ARBA" id="ARBA00022670"/>
    </source>
</evidence>
<sequence>MNPVMCLSRSEFDKRLSTHFKAYEFFCKDGSPVLFIDPELVDLLESVRIKFGKPVIINSGYRTPSYNEKIGGAMLSQHMLGTAADIHIEGVSPAEIAATVDSWIPNSGGIGIYKSFVHVDVRVNKSRWKEK</sequence>
<keyword evidence="5" id="KW-0732">Signal</keyword>
<dbReference type="GO" id="GO:0008237">
    <property type="term" value="F:metallopeptidase activity"/>
    <property type="evidence" value="ECO:0007669"/>
    <property type="project" value="UniProtKB-KW"/>
</dbReference>
<evidence type="ECO:0000256" key="5">
    <source>
        <dbReference type="ARBA" id="ARBA00022729"/>
    </source>
</evidence>
<comment type="cofactor">
    <cofactor evidence="1">
        <name>Zn(2+)</name>
        <dbReference type="ChEBI" id="CHEBI:29105"/>
    </cofactor>
</comment>
<evidence type="ECO:0000256" key="9">
    <source>
        <dbReference type="ARBA" id="ARBA00023316"/>
    </source>
</evidence>
<dbReference type="Pfam" id="PF08291">
    <property type="entry name" value="Peptidase_M15_3"/>
    <property type="match status" value="1"/>
</dbReference>
<evidence type="ECO:0000256" key="10">
    <source>
        <dbReference type="ARBA" id="ARBA00093448"/>
    </source>
</evidence>
<keyword evidence="6" id="KW-0378">Hydrolase</keyword>
<evidence type="ECO:0000256" key="8">
    <source>
        <dbReference type="ARBA" id="ARBA00023049"/>
    </source>
</evidence>
<keyword evidence="8" id="KW-0482">Metalloprotease</keyword>
<dbReference type="EMBL" id="PP511817">
    <property type="protein sequence ID" value="XCD07836.1"/>
    <property type="molecule type" value="Genomic_DNA"/>
</dbReference>
<feature type="domain" description="Peptidase M15A C-terminal" evidence="12">
    <location>
        <begin position="37"/>
        <end position="120"/>
    </location>
</feature>
<comment type="pathway">
    <text evidence="2">Cell wall biogenesis; cell wall polysaccharide biosynthesis.</text>
</comment>
<dbReference type="InterPro" id="IPR010275">
    <property type="entry name" value="MepK"/>
</dbReference>
<evidence type="ECO:0000256" key="11">
    <source>
        <dbReference type="ARBA" id="ARBA00093666"/>
    </source>
</evidence>
<evidence type="ECO:0000256" key="1">
    <source>
        <dbReference type="ARBA" id="ARBA00001947"/>
    </source>
</evidence>
<organism evidence="13">
    <name type="scientific">Dulem virus 178</name>
    <dbReference type="NCBI Taxonomy" id="3145655"/>
    <lineage>
        <taxon>Viruses</taxon>
        <taxon>Monodnaviria</taxon>
        <taxon>Sangervirae</taxon>
        <taxon>Phixviricota</taxon>
        <taxon>Malgrandaviricetes</taxon>
        <taxon>Petitvirales</taxon>
        <taxon>Microviridae</taxon>
        <taxon>Microvirus</taxon>
    </lineage>
</organism>
<protein>
    <recommendedName>
        <fullName evidence="11">Murein endopeptidase K</fullName>
    </recommendedName>
</protein>
<dbReference type="GO" id="GO:0046872">
    <property type="term" value="F:metal ion binding"/>
    <property type="evidence" value="ECO:0007669"/>
    <property type="project" value="UniProtKB-KW"/>
</dbReference>
<evidence type="ECO:0000313" key="13">
    <source>
        <dbReference type="EMBL" id="XCD04030.1"/>
    </source>
</evidence>
<evidence type="ECO:0000256" key="7">
    <source>
        <dbReference type="ARBA" id="ARBA00022833"/>
    </source>
</evidence>
<comment type="similarity">
    <text evidence="10">Belongs to the peptidase M15 family.</text>
</comment>
<evidence type="ECO:0000259" key="12">
    <source>
        <dbReference type="Pfam" id="PF08291"/>
    </source>
</evidence>
<dbReference type="InterPro" id="IPR009045">
    <property type="entry name" value="Zn_M74/Hedgehog-like"/>
</dbReference>
<keyword evidence="7" id="KW-0862">Zinc</keyword>